<sequence>MHHALRIRLTAPFSTPGVWVEDVPAPSTDGRRAAIELARPASDTRCVLLRYTDGVADLVIVAPRTESAVSCAPPEWGLGSGIGVGTYSLPCDTSTSLWPAALEFVLQCYGPTPAVGMLFEPGLPLPDAEYVPCLSPVYPLTVSVLHGCVRFDFLRSHFSPEIIAQFASHLVHVHAQLRDGIPPSLLSSAEVARIVALGQSEPLPATPVSIPEAFSRVVAAQPSAVAVGDLTYAELDTLSSRMAGGLRSSGVGDGDKVVVCLDRTPELVVVLLAVLKAGAAYVPVDPAYPAERLSYTTRDADARLVITRLAEFPGSSVVTPDSLLHEAVFSAPVPPDSPAYVIYTSGSTGRPKGVVVPHRNVISLVDATRPEYDLGPSDVWTLFHSSAFDFSVWEIWGCLLTGGRLVVVSYDDSRDPSRFRDLLVSAGVTVLSQTPSAFAQLLDVSHADVPARLVVFGGEPLDARMLLRWLDSHPACRMVNMFGITETTVHVTHQTFTRAMALSASRSVGPALPGWHVYVMDSSGALIPPGVAGEIYVGGAGVAQGYLNQPELTASRFLPDPYREGTMYRSGDLGRLLPDGTLQHLGRIDSQVKIRGFRIELDEIRAVLLEDPDVTSVAVVVRGDGASARIDAYVCPASLDTASVRKRAASVLPSYMVPATVTALAALPLTTNGKLDQSRLPEPALSTASADTPVDSSLASTLQEIWGQVFGVPVGLDDDFYALGGNSLLAVRINAALRARNQPTVKLRDLFRSPTIRAVVASLNQNGRGS</sequence>
<dbReference type="SUPFAM" id="SSF56801">
    <property type="entry name" value="Acetyl-CoA synthetase-like"/>
    <property type="match status" value="1"/>
</dbReference>
<dbReference type="PROSITE" id="PS50075">
    <property type="entry name" value="CARRIER"/>
    <property type="match status" value="1"/>
</dbReference>
<dbReference type="PANTHER" id="PTHR45527">
    <property type="entry name" value="NONRIBOSOMAL PEPTIDE SYNTHETASE"/>
    <property type="match status" value="1"/>
</dbReference>
<dbReference type="Pfam" id="PF13193">
    <property type="entry name" value="AMP-binding_C"/>
    <property type="match status" value="1"/>
</dbReference>
<dbReference type="InterPro" id="IPR025110">
    <property type="entry name" value="AMP-bd_C"/>
</dbReference>
<dbReference type="InterPro" id="IPR010071">
    <property type="entry name" value="AA_adenyl_dom"/>
</dbReference>
<evidence type="ECO:0000313" key="2">
    <source>
        <dbReference type="EMBL" id="SMC75505.1"/>
    </source>
</evidence>
<keyword evidence="3" id="KW-1185">Reference proteome</keyword>
<proteinExistence type="predicted"/>
<organism evidence="2 3">
    <name type="scientific">Kibdelosporangium aridum</name>
    <dbReference type="NCBI Taxonomy" id="2030"/>
    <lineage>
        <taxon>Bacteria</taxon>
        <taxon>Bacillati</taxon>
        <taxon>Actinomycetota</taxon>
        <taxon>Actinomycetes</taxon>
        <taxon>Pseudonocardiales</taxon>
        <taxon>Pseudonocardiaceae</taxon>
        <taxon>Kibdelosporangium</taxon>
    </lineage>
</organism>
<dbReference type="GO" id="GO:0043041">
    <property type="term" value="P:amino acid activation for nonribosomal peptide biosynthetic process"/>
    <property type="evidence" value="ECO:0007669"/>
    <property type="project" value="TreeGrafter"/>
</dbReference>
<dbReference type="AlphaFoldDB" id="A0A1W2BR75"/>
<evidence type="ECO:0000313" key="3">
    <source>
        <dbReference type="Proteomes" id="UP000192674"/>
    </source>
</evidence>
<name>A0A1W2BR75_KIBAR</name>
<dbReference type="Gene3D" id="1.10.1200.10">
    <property type="entry name" value="ACP-like"/>
    <property type="match status" value="1"/>
</dbReference>
<dbReference type="EMBL" id="FWXV01000001">
    <property type="protein sequence ID" value="SMC75505.1"/>
    <property type="molecule type" value="Genomic_DNA"/>
</dbReference>
<dbReference type="InterPro" id="IPR020845">
    <property type="entry name" value="AMP-binding_CS"/>
</dbReference>
<feature type="domain" description="Carrier" evidence="1">
    <location>
        <begin position="693"/>
        <end position="767"/>
    </location>
</feature>
<dbReference type="SUPFAM" id="SSF47336">
    <property type="entry name" value="ACP-like"/>
    <property type="match status" value="1"/>
</dbReference>
<dbReference type="InterPro" id="IPR042099">
    <property type="entry name" value="ANL_N_sf"/>
</dbReference>
<reference evidence="2 3" key="1">
    <citation type="submission" date="2017-04" db="EMBL/GenBank/DDBJ databases">
        <authorList>
            <person name="Afonso C.L."/>
            <person name="Miller P.J."/>
            <person name="Scott M.A."/>
            <person name="Spackman E."/>
            <person name="Goraichik I."/>
            <person name="Dimitrov K.M."/>
            <person name="Suarez D.L."/>
            <person name="Swayne D.E."/>
        </authorList>
    </citation>
    <scope>NUCLEOTIDE SEQUENCE [LARGE SCALE GENOMIC DNA]</scope>
    <source>
        <strain evidence="2 3">DSM 43828</strain>
    </source>
</reference>
<dbReference type="InterPro" id="IPR009081">
    <property type="entry name" value="PP-bd_ACP"/>
</dbReference>
<dbReference type="Pfam" id="PF00501">
    <property type="entry name" value="AMP-binding"/>
    <property type="match status" value="1"/>
</dbReference>
<dbReference type="PANTHER" id="PTHR45527:SF1">
    <property type="entry name" value="FATTY ACID SYNTHASE"/>
    <property type="match status" value="1"/>
</dbReference>
<dbReference type="PROSITE" id="PS00455">
    <property type="entry name" value="AMP_BINDING"/>
    <property type="match status" value="1"/>
</dbReference>
<protein>
    <submittedName>
        <fullName evidence="2">Amino acid adenylation domain-containing protein</fullName>
    </submittedName>
</protein>
<dbReference type="InterPro" id="IPR036736">
    <property type="entry name" value="ACP-like_sf"/>
</dbReference>
<accession>A0A1W2BR75</accession>
<dbReference type="Gene3D" id="3.40.50.12780">
    <property type="entry name" value="N-terminal domain of ligase-like"/>
    <property type="match status" value="1"/>
</dbReference>
<evidence type="ECO:0000259" key="1">
    <source>
        <dbReference type="PROSITE" id="PS50075"/>
    </source>
</evidence>
<dbReference type="GO" id="GO:0044550">
    <property type="term" value="P:secondary metabolite biosynthetic process"/>
    <property type="evidence" value="ECO:0007669"/>
    <property type="project" value="TreeGrafter"/>
</dbReference>
<dbReference type="FunFam" id="3.40.50.12780:FF:000012">
    <property type="entry name" value="Non-ribosomal peptide synthetase"/>
    <property type="match status" value="1"/>
</dbReference>
<gene>
    <name evidence="2" type="ORF">SAMN05661093_01921</name>
</gene>
<dbReference type="InterPro" id="IPR000873">
    <property type="entry name" value="AMP-dep_synth/lig_dom"/>
</dbReference>
<dbReference type="Pfam" id="PF00550">
    <property type="entry name" value="PP-binding"/>
    <property type="match status" value="1"/>
</dbReference>
<dbReference type="Gene3D" id="3.30.300.30">
    <property type="match status" value="1"/>
</dbReference>
<dbReference type="GO" id="GO:0005829">
    <property type="term" value="C:cytosol"/>
    <property type="evidence" value="ECO:0007669"/>
    <property type="project" value="TreeGrafter"/>
</dbReference>
<dbReference type="Proteomes" id="UP000192674">
    <property type="component" value="Unassembled WGS sequence"/>
</dbReference>
<dbReference type="InterPro" id="IPR045851">
    <property type="entry name" value="AMP-bd_C_sf"/>
</dbReference>
<dbReference type="GO" id="GO:0031177">
    <property type="term" value="F:phosphopantetheine binding"/>
    <property type="evidence" value="ECO:0007669"/>
    <property type="project" value="TreeGrafter"/>
</dbReference>
<dbReference type="NCBIfam" id="TIGR01733">
    <property type="entry name" value="AA-adenyl-dom"/>
    <property type="match status" value="1"/>
</dbReference>